<dbReference type="InterPro" id="IPR017896">
    <property type="entry name" value="4Fe4S_Fe-S-bd"/>
</dbReference>
<evidence type="ECO:0000313" key="7">
    <source>
        <dbReference type="Proteomes" id="UP000183469"/>
    </source>
</evidence>
<feature type="domain" description="4Fe-4S ferredoxin-type" evidence="5">
    <location>
        <begin position="49"/>
        <end position="81"/>
    </location>
</feature>
<dbReference type="Pfam" id="PF13247">
    <property type="entry name" value="Fer4_11"/>
    <property type="match status" value="1"/>
</dbReference>
<dbReference type="PANTHER" id="PTHR43177:SF3">
    <property type="entry name" value="PROTEIN NRFC HOMOLOG"/>
    <property type="match status" value="1"/>
</dbReference>
<dbReference type="Proteomes" id="UP000183469">
    <property type="component" value="Unassembled WGS sequence"/>
</dbReference>
<dbReference type="Gene3D" id="3.30.70.20">
    <property type="match status" value="2"/>
</dbReference>
<keyword evidence="1" id="KW-0004">4Fe-4S</keyword>
<evidence type="ECO:0000256" key="3">
    <source>
        <dbReference type="ARBA" id="ARBA00023004"/>
    </source>
</evidence>
<dbReference type="InterPro" id="IPR017900">
    <property type="entry name" value="4Fe4S_Fe_S_CS"/>
</dbReference>
<dbReference type="OrthoDB" id="9810688at2"/>
<reference evidence="6 7" key="1">
    <citation type="submission" date="2016-10" db="EMBL/GenBank/DDBJ databases">
        <authorList>
            <person name="de Groot N.N."/>
        </authorList>
    </citation>
    <scope>NUCLEOTIDE SEQUENCE [LARGE SCALE GENOMIC DNA]</scope>
    <source>
        <strain evidence="6 7">DSM 2872</strain>
    </source>
</reference>
<dbReference type="GO" id="GO:0051539">
    <property type="term" value="F:4 iron, 4 sulfur cluster binding"/>
    <property type="evidence" value="ECO:0007669"/>
    <property type="project" value="UniProtKB-KW"/>
</dbReference>
<dbReference type="RefSeq" id="WP_074673113.1">
    <property type="nucleotide sequence ID" value="NZ_FNQG01000012.1"/>
</dbReference>
<dbReference type="Pfam" id="PF00037">
    <property type="entry name" value="Fer4"/>
    <property type="match status" value="1"/>
</dbReference>
<evidence type="ECO:0000313" key="6">
    <source>
        <dbReference type="EMBL" id="SEA26381.1"/>
    </source>
</evidence>
<evidence type="ECO:0000259" key="5">
    <source>
        <dbReference type="PROSITE" id="PS51379"/>
    </source>
</evidence>
<evidence type="ECO:0000256" key="2">
    <source>
        <dbReference type="ARBA" id="ARBA00022723"/>
    </source>
</evidence>
<dbReference type="EMBL" id="FNQG01000012">
    <property type="protein sequence ID" value="SEA26381.1"/>
    <property type="molecule type" value="Genomic_DNA"/>
</dbReference>
<dbReference type="AlphaFoldDB" id="A0A1H3ZSJ7"/>
<proteinExistence type="predicted"/>
<evidence type="ECO:0000256" key="1">
    <source>
        <dbReference type="ARBA" id="ARBA00022485"/>
    </source>
</evidence>
<keyword evidence="3" id="KW-0408">Iron</keyword>
<keyword evidence="2" id="KW-0479">Metal-binding</keyword>
<name>A0A1H3ZSJ7_SELRU</name>
<dbReference type="PROSITE" id="PS51379">
    <property type="entry name" value="4FE4S_FER_2"/>
    <property type="match status" value="3"/>
</dbReference>
<dbReference type="SUPFAM" id="SSF54862">
    <property type="entry name" value="4Fe-4S ferredoxins"/>
    <property type="match status" value="1"/>
</dbReference>
<protein>
    <submittedName>
        <fullName evidence="6">Fe-S-cluster-containing dehydrogenase component</fullName>
    </submittedName>
</protein>
<dbReference type="GO" id="GO:0046872">
    <property type="term" value="F:metal ion binding"/>
    <property type="evidence" value="ECO:0007669"/>
    <property type="project" value="UniProtKB-KW"/>
</dbReference>
<keyword evidence="4" id="KW-0411">Iron-sulfur</keyword>
<feature type="domain" description="4Fe-4S ferredoxin-type" evidence="5">
    <location>
        <begin position="5"/>
        <end position="33"/>
    </location>
</feature>
<evidence type="ECO:0000256" key="4">
    <source>
        <dbReference type="ARBA" id="ARBA00023014"/>
    </source>
</evidence>
<organism evidence="6 7">
    <name type="scientific">Selenomonas ruminantium</name>
    <dbReference type="NCBI Taxonomy" id="971"/>
    <lineage>
        <taxon>Bacteria</taxon>
        <taxon>Bacillati</taxon>
        <taxon>Bacillota</taxon>
        <taxon>Negativicutes</taxon>
        <taxon>Selenomonadales</taxon>
        <taxon>Selenomonadaceae</taxon>
        <taxon>Selenomonas</taxon>
    </lineage>
</organism>
<sequence length="187" mass="20870">MGKRYAFLVDTSLCIGCNACENACKNYYQQEASVHWRKVYYMQEKDLPQPLRVGVSLACNHCDDPACLKACPAGAYSKDQHGLVRHDNDRCIGCKLCTMACPYNVPCYDKNLGKVTKCEMCADRLARGEEPVCVASCPMGAIRVIDLNDPENAQYADNLPGLPPVNMTKPATRFVLPLEQKQDWRAE</sequence>
<dbReference type="CDD" id="cd16371">
    <property type="entry name" value="DMSOR_beta_like"/>
    <property type="match status" value="1"/>
</dbReference>
<dbReference type="InterPro" id="IPR050954">
    <property type="entry name" value="ET_IronSulfur_Cluster-Binding"/>
</dbReference>
<dbReference type="PANTHER" id="PTHR43177">
    <property type="entry name" value="PROTEIN NRFC"/>
    <property type="match status" value="1"/>
</dbReference>
<gene>
    <name evidence="6" type="ORF">SAMN05660648_02567</name>
</gene>
<dbReference type="PROSITE" id="PS00198">
    <property type="entry name" value="4FE4S_FER_1"/>
    <property type="match status" value="1"/>
</dbReference>
<accession>A0A1H3ZSJ7</accession>
<feature type="domain" description="4Fe-4S ferredoxin-type" evidence="5">
    <location>
        <begin position="82"/>
        <end position="111"/>
    </location>
</feature>